<evidence type="ECO:0000313" key="2">
    <source>
        <dbReference type="Proteomes" id="UP001060085"/>
    </source>
</evidence>
<name>A0ACC0AME8_CATRO</name>
<sequence>MAEEEEEAPTTSLKILMFPWLAFGHIFPFLQLAKKLSDRGFYIYMCSTPINLDSIKNKIPQNYSSSIQLIDLHLPHSPQLPPPLHTTNALPPHLMTTLKIALFEARPELCEIIGSIKPDLIIYDAHQPWTATVAKKHNIPAVSFSIMNAVSFAYVMHTLMQPRSEFPFKAIHLSDFEKSRLWEKLQSQKTEDSSAKENDPEIEKLQRSKGSNFNNTFIIRSSTELEGKYFDYISEFTKRKIMPICPVISQDNNHQEQGDEGGDELIQWLGTKSDRSSVFVSFGSEYFLNTQEIEEIAIGLELSNVNFIWVLRFPKEEDKKIEQVLPEGYLERVKDRGRIVQKWAPQAKILGHPSIGGFVSHCGWNSVMESIEIGVPIIAIPMIIDQQPLNARLAVEIGVGIEVARDKNGKLKREVIAEVIKEVVMGKTGVNLRKTSNDFSQKLKDREEEDLDELVGMLKVKQLRNCPSSIK</sequence>
<keyword evidence="2" id="KW-1185">Reference proteome</keyword>
<proteinExistence type="predicted"/>
<comment type="caution">
    <text evidence="1">The sequence shown here is derived from an EMBL/GenBank/DDBJ whole genome shotgun (WGS) entry which is preliminary data.</text>
</comment>
<reference evidence="2" key="1">
    <citation type="journal article" date="2023" name="Nat. Plants">
        <title>Single-cell RNA sequencing provides a high-resolution roadmap for understanding the multicellular compartmentation of specialized metabolism.</title>
        <authorList>
            <person name="Sun S."/>
            <person name="Shen X."/>
            <person name="Li Y."/>
            <person name="Li Y."/>
            <person name="Wang S."/>
            <person name="Li R."/>
            <person name="Zhang H."/>
            <person name="Shen G."/>
            <person name="Guo B."/>
            <person name="Wei J."/>
            <person name="Xu J."/>
            <person name="St-Pierre B."/>
            <person name="Chen S."/>
            <person name="Sun C."/>
        </authorList>
    </citation>
    <scope>NUCLEOTIDE SEQUENCE [LARGE SCALE GENOMIC DNA]</scope>
</reference>
<protein>
    <submittedName>
        <fullName evidence="1">Uncharacterized protein</fullName>
    </submittedName>
</protein>
<gene>
    <name evidence="1" type="ORF">M9H77_20510</name>
</gene>
<accession>A0ACC0AME8</accession>
<dbReference type="Proteomes" id="UP001060085">
    <property type="component" value="Linkage Group LG05"/>
</dbReference>
<organism evidence="1 2">
    <name type="scientific">Catharanthus roseus</name>
    <name type="common">Madagascar periwinkle</name>
    <name type="synonym">Vinca rosea</name>
    <dbReference type="NCBI Taxonomy" id="4058"/>
    <lineage>
        <taxon>Eukaryota</taxon>
        <taxon>Viridiplantae</taxon>
        <taxon>Streptophyta</taxon>
        <taxon>Embryophyta</taxon>
        <taxon>Tracheophyta</taxon>
        <taxon>Spermatophyta</taxon>
        <taxon>Magnoliopsida</taxon>
        <taxon>eudicotyledons</taxon>
        <taxon>Gunneridae</taxon>
        <taxon>Pentapetalae</taxon>
        <taxon>asterids</taxon>
        <taxon>lamiids</taxon>
        <taxon>Gentianales</taxon>
        <taxon>Apocynaceae</taxon>
        <taxon>Rauvolfioideae</taxon>
        <taxon>Vinceae</taxon>
        <taxon>Catharanthinae</taxon>
        <taxon>Catharanthus</taxon>
    </lineage>
</organism>
<dbReference type="EMBL" id="CM044705">
    <property type="protein sequence ID" value="KAI5661187.1"/>
    <property type="molecule type" value="Genomic_DNA"/>
</dbReference>
<evidence type="ECO:0000313" key="1">
    <source>
        <dbReference type="EMBL" id="KAI5661187.1"/>
    </source>
</evidence>